<comment type="similarity">
    <text evidence="1">Belongs to the 'phage' integrase family.</text>
</comment>
<dbReference type="InterPro" id="IPR050090">
    <property type="entry name" value="Tyrosine_recombinase_XerCD"/>
</dbReference>
<keyword evidence="2 4" id="KW-0238">DNA-binding</keyword>
<evidence type="ECO:0000313" key="7">
    <source>
        <dbReference type="EMBL" id="MFC7745884.1"/>
    </source>
</evidence>
<dbReference type="SUPFAM" id="SSF56349">
    <property type="entry name" value="DNA breaking-rejoining enzymes"/>
    <property type="match status" value="1"/>
</dbReference>
<dbReference type="PROSITE" id="PS51898">
    <property type="entry name" value="TYR_RECOMBINASE"/>
    <property type="match status" value="1"/>
</dbReference>
<gene>
    <name evidence="7" type="ORF">ACFQU8_01330</name>
</gene>
<dbReference type="InterPro" id="IPR013762">
    <property type="entry name" value="Integrase-like_cat_sf"/>
</dbReference>
<comment type="caution">
    <text evidence="7">The sequence shown here is derived from an EMBL/GenBank/DDBJ whole genome shotgun (WGS) entry which is preliminary data.</text>
</comment>
<protein>
    <submittedName>
        <fullName evidence="7">Tyrosine-type recombinase/integrase</fullName>
    </submittedName>
</protein>
<dbReference type="Pfam" id="PF00589">
    <property type="entry name" value="Phage_integrase"/>
    <property type="match status" value="1"/>
</dbReference>
<organism evidence="7 8">
    <name type="scientific">Lentibacillus kimchii</name>
    <dbReference type="NCBI Taxonomy" id="1542911"/>
    <lineage>
        <taxon>Bacteria</taxon>
        <taxon>Bacillati</taxon>
        <taxon>Bacillota</taxon>
        <taxon>Bacilli</taxon>
        <taxon>Bacillales</taxon>
        <taxon>Bacillaceae</taxon>
        <taxon>Lentibacillus</taxon>
    </lineage>
</organism>
<evidence type="ECO:0000256" key="4">
    <source>
        <dbReference type="PROSITE-ProRule" id="PRU01248"/>
    </source>
</evidence>
<dbReference type="PANTHER" id="PTHR30349">
    <property type="entry name" value="PHAGE INTEGRASE-RELATED"/>
    <property type="match status" value="1"/>
</dbReference>
<evidence type="ECO:0000256" key="3">
    <source>
        <dbReference type="ARBA" id="ARBA00023172"/>
    </source>
</evidence>
<dbReference type="Pfam" id="PF13102">
    <property type="entry name" value="Phage_int_SAM_5"/>
    <property type="match status" value="1"/>
</dbReference>
<dbReference type="PANTHER" id="PTHR30349:SF41">
    <property type="entry name" value="INTEGRASE_RECOMBINASE PROTEIN MJ0367-RELATED"/>
    <property type="match status" value="1"/>
</dbReference>
<reference evidence="8" key="1">
    <citation type="journal article" date="2019" name="Int. J. Syst. Evol. Microbiol.">
        <title>The Global Catalogue of Microorganisms (GCM) 10K type strain sequencing project: providing services to taxonomists for standard genome sequencing and annotation.</title>
        <authorList>
            <consortium name="The Broad Institute Genomics Platform"/>
            <consortium name="The Broad Institute Genome Sequencing Center for Infectious Disease"/>
            <person name="Wu L."/>
            <person name="Ma J."/>
        </authorList>
    </citation>
    <scope>NUCLEOTIDE SEQUENCE [LARGE SCALE GENOMIC DNA]</scope>
    <source>
        <strain evidence="8">JCM 30234</strain>
    </source>
</reference>
<proteinExistence type="inferred from homology"/>
<keyword evidence="8" id="KW-1185">Reference proteome</keyword>
<dbReference type="InterPro" id="IPR011010">
    <property type="entry name" value="DNA_brk_join_enz"/>
</dbReference>
<sequence>MLLADAIEDYYYYCLSKEFTAKTMKNKQQEYKQFSQFVKDKRGIKNIEDITKHDLQAYIRYKQQDRQLQAQSIVSTAKQVKAFLNWCVQEEYISSNPFYGVVLPKLPKRLSQGLTQSEVKSLLKATNGNSYMETRNKAIIAIMADCGLRSHEVRQLKNNSIKDNAILVSGKGNKDRMVFISPELKRILLKYERFKRKYFKSKQTQEYYFLSYQGQMMSHTALHILVKHVASKAGVNDVHPHKLRHYYAVQAISGDNPIDIYSLSRLLGHSDISTTQRYLESLSNDELLKKALSVSPLSNF</sequence>
<dbReference type="PROSITE" id="PS51900">
    <property type="entry name" value="CB"/>
    <property type="match status" value="1"/>
</dbReference>
<evidence type="ECO:0000256" key="1">
    <source>
        <dbReference type="ARBA" id="ARBA00008857"/>
    </source>
</evidence>
<dbReference type="Gene3D" id="1.10.443.10">
    <property type="entry name" value="Intergrase catalytic core"/>
    <property type="match status" value="1"/>
</dbReference>
<feature type="domain" description="Tyr recombinase" evidence="5">
    <location>
        <begin position="105"/>
        <end position="292"/>
    </location>
</feature>
<dbReference type="InterPro" id="IPR025269">
    <property type="entry name" value="SAM-like_dom"/>
</dbReference>
<name>A0ABW2UTK1_9BACI</name>
<feature type="domain" description="Core-binding (CB)" evidence="6">
    <location>
        <begin position="1"/>
        <end position="88"/>
    </location>
</feature>
<dbReference type="InterPro" id="IPR010998">
    <property type="entry name" value="Integrase_recombinase_N"/>
</dbReference>
<dbReference type="RefSeq" id="WP_382357352.1">
    <property type="nucleotide sequence ID" value="NZ_JBHTGR010000001.1"/>
</dbReference>
<dbReference type="InterPro" id="IPR044068">
    <property type="entry name" value="CB"/>
</dbReference>
<evidence type="ECO:0000256" key="2">
    <source>
        <dbReference type="ARBA" id="ARBA00023125"/>
    </source>
</evidence>
<keyword evidence="3" id="KW-0233">DNA recombination</keyword>
<accession>A0ABW2UTK1</accession>
<evidence type="ECO:0000259" key="6">
    <source>
        <dbReference type="PROSITE" id="PS51900"/>
    </source>
</evidence>
<evidence type="ECO:0000313" key="8">
    <source>
        <dbReference type="Proteomes" id="UP001596620"/>
    </source>
</evidence>
<dbReference type="Proteomes" id="UP001596620">
    <property type="component" value="Unassembled WGS sequence"/>
</dbReference>
<dbReference type="InterPro" id="IPR002104">
    <property type="entry name" value="Integrase_catalytic"/>
</dbReference>
<dbReference type="Gene3D" id="1.10.150.130">
    <property type="match status" value="1"/>
</dbReference>
<dbReference type="EMBL" id="JBHTGR010000001">
    <property type="protein sequence ID" value="MFC7745884.1"/>
    <property type="molecule type" value="Genomic_DNA"/>
</dbReference>
<evidence type="ECO:0000259" key="5">
    <source>
        <dbReference type="PROSITE" id="PS51898"/>
    </source>
</evidence>